<sequence length="150" mass="16808">MEKCNQVVDGDEDAELYGPPQYSPSRIAPDAEIPVVEDRHEEENPGIDTERQNEPEKICEPSKPNGLVEASAETRIQALKAKIKELESRQNSAAEAKCLICLGPHISPAVSIQCWHVYCEVCWLQSLKAKKICPQCNAITSAHHLRRIYM</sequence>
<feature type="coiled-coil region" evidence="4">
    <location>
        <begin position="69"/>
        <end position="96"/>
    </location>
</feature>
<comment type="caution">
    <text evidence="7">The sequence shown here is derived from an EMBL/GenBank/DDBJ whole genome shotgun (WGS) entry which is preliminary data.</text>
</comment>
<keyword evidence="1 3" id="KW-0863">Zinc-finger</keyword>
<gene>
    <name evidence="7" type="ORF">PAPOLLO_LOCUS10053</name>
</gene>
<dbReference type="GO" id="GO:0008270">
    <property type="term" value="F:zinc ion binding"/>
    <property type="evidence" value="ECO:0007669"/>
    <property type="project" value="UniProtKB-KW"/>
</dbReference>
<evidence type="ECO:0000313" key="7">
    <source>
        <dbReference type="EMBL" id="CAG4980492.1"/>
    </source>
</evidence>
<proteinExistence type="predicted"/>
<reference evidence="7" key="1">
    <citation type="submission" date="2021-04" db="EMBL/GenBank/DDBJ databases">
        <authorList>
            <person name="Tunstrom K."/>
        </authorList>
    </citation>
    <scope>NUCLEOTIDE SEQUENCE</scope>
</reference>
<keyword evidence="2" id="KW-0862">Zinc</keyword>
<feature type="region of interest" description="Disordered" evidence="5">
    <location>
        <begin position="1"/>
        <end position="64"/>
    </location>
</feature>
<dbReference type="InterPro" id="IPR001841">
    <property type="entry name" value="Znf_RING"/>
</dbReference>
<keyword evidence="1 3" id="KW-0479">Metal-binding</keyword>
<dbReference type="InterPro" id="IPR052443">
    <property type="entry name" value="E3_ubiq-ligase_RNF220-like"/>
</dbReference>
<dbReference type="AlphaFoldDB" id="A0A8S3WWN5"/>
<evidence type="ECO:0000256" key="3">
    <source>
        <dbReference type="PROSITE-ProRule" id="PRU00175"/>
    </source>
</evidence>
<dbReference type="OrthoDB" id="6270329at2759"/>
<evidence type="ECO:0000256" key="5">
    <source>
        <dbReference type="SAM" id="MobiDB-lite"/>
    </source>
</evidence>
<feature type="compositionally biased region" description="Basic and acidic residues" evidence="5">
    <location>
        <begin position="36"/>
        <end position="60"/>
    </location>
</feature>
<dbReference type="Pfam" id="PF13923">
    <property type="entry name" value="zf-C3HC4_2"/>
    <property type="match status" value="1"/>
</dbReference>
<evidence type="ECO:0000256" key="2">
    <source>
        <dbReference type="ARBA" id="ARBA00022833"/>
    </source>
</evidence>
<evidence type="ECO:0000259" key="6">
    <source>
        <dbReference type="PROSITE" id="PS50089"/>
    </source>
</evidence>
<evidence type="ECO:0000313" key="8">
    <source>
        <dbReference type="Proteomes" id="UP000691718"/>
    </source>
</evidence>
<dbReference type="PANTHER" id="PTHR13459">
    <property type="entry name" value="E3 UBIQUITIN-PROTEIN LIGASE RNF220 ISOFORM X1"/>
    <property type="match status" value="1"/>
</dbReference>
<dbReference type="PROSITE" id="PS50089">
    <property type="entry name" value="ZF_RING_2"/>
    <property type="match status" value="1"/>
</dbReference>
<dbReference type="GO" id="GO:0061630">
    <property type="term" value="F:ubiquitin protein ligase activity"/>
    <property type="evidence" value="ECO:0007669"/>
    <property type="project" value="TreeGrafter"/>
</dbReference>
<protein>
    <submittedName>
        <fullName evidence="7">(apollo) hypothetical protein</fullName>
    </submittedName>
</protein>
<feature type="domain" description="RING-type" evidence="6">
    <location>
        <begin position="98"/>
        <end position="137"/>
    </location>
</feature>
<evidence type="ECO:0000256" key="1">
    <source>
        <dbReference type="ARBA" id="ARBA00022771"/>
    </source>
</evidence>
<dbReference type="Proteomes" id="UP000691718">
    <property type="component" value="Unassembled WGS sequence"/>
</dbReference>
<keyword evidence="4" id="KW-0175">Coiled coil</keyword>
<dbReference type="GO" id="GO:0016567">
    <property type="term" value="P:protein ubiquitination"/>
    <property type="evidence" value="ECO:0007669"/>
    <property type="project" value="TreeGrafter"/>
</dbReference>
<accession>A0A8S3WWN5</accession>
<name>A0A8S3WWN5_PARAO</name>
<dbReference type="PANTHER" id="PTHR13459:SF1">
    <property type="entry name" value="E3 UBIQUITIN-PROTEIN LIGASE RNF220 ISOFORM X1"/>
    <property type="match status" value="1"/>
</dbReference>
<dbReference type="EMBL" id="CAJQZP010000714">
    <property type="protein sequence ID" value="CAG4980492.1"/>
    <property type="molecule type" value="Genomic_DNA"/>
</dbReference>
<organism evidence="7 8">
    <name type="scientific">Parnassius apollo</name>
    <name type="common">Apollo butterfly</name>
    <name type="synonym">Papilio apollo</name>
    <dbReference type="NCBI Taxonomy" id="110799"/>
    <lineage>
        <taxon>Eukaryota</taxon>
        <taxon>Metazoa</taxon>
        <taxon>Ecdysozoa</taxon>
        <taxon>Arthropoda</taxon>
        <taxon>Hexapoda</taxon>
        <taxon>Insecta</taxon>
        <taxon>Pterygota</taxon>
        <taxon>Neoptera</taxon>
        <taxon>Endopterygota</taxon>
        <taxon>Lepidoptera</taxon>
        <taxon>Glossata</taxon>
        <taxon>Ditrysia</taxon>
        <taxon>Papilionoidea</taxon>
        <taxon>Papilionidae</taxon>
        <taxon>Parnassiinae</taxon>
        <taxon>Parnassini</taxon>
        <taxon>Parnassius</taxon>
        <taxon>Parnassius</taxon>
    </lineage>
</organism>
<evidence type="ECO:0000256" key="4">
    <source>
        <dbReference type="SAM" id="Coils"/>
    </source>
</evidence>
<keyword evidence="8" id="KW-1185">Reference proteome</keyword>